<evidence type="ECO:0000256" key="5">
    <source>
        <dbReference type="ARBA" id="ARBA00022833"/>
    </source>
</evidence>
<dbReference type="Gene3D" id="3.30.40.10">
    <property type="entry name" value="Zinc/RING finger domain, C3HC4 (zinc finger)"/>
    <property type="match status" value="1"/>
</dbReference>
<reference evidence="10 11" key="1">
    <citation type="journal article" date="2024" name="Nat. Commun.">
        <title>Phylogenomics reveals the evolutionary origins of lichenization in chlorophyte algae.</title>
        <authorList>
            <person name="Puginier C."/>
            <person name="Libourel C."/>
            <person name="Otte J."/>
            <person name="Skaloud P."/>
            <person name="Haon M."/>
            <person name="Grisel S."/>
            <person name="Petersen M."/>
            <person name="Berrin J.G."/>
            <person name="Delaux P.M."/>
            <person name="Dal Grande F."/>
            <person name="Keller J."/>
        </authorList>
    </citation>
    <scope>NUCLEOTIDE SEQUENCE [LARGE SCALE GENOMIC DNA]</scope>
    <source>
        <strain evidence="10 11">SAG 2145</strain>
    </source>
</reference>
<dbReference type="InterPro" id="IPR001841">
    <property type="entry name" value="Znf_RING"/>
</dbReference>
<keyword evidence="2" id="KW-0479">Metal-binding</keyword>
<dbReference type="PROSITE" id="PS51194">
    <property type="entry name" value="HELICASE_CTER"/>
    <property type="match status" value="1"/>
</dbReference>
<comment type="caution">
    <text evidence="10">The sequence shown here is derived from an EMBL/GenBank/DDBJ whole genome shotgun (WGS) entry which is preliminary data.</text>
</comment>
<dbReference type="InterPro" id="IPR000330">
    <property type="entry name" value="SNF2_N"/>
</dbReference>
<dbReference type="InterPro" id="IPR049730">
    <property type="entry name" value="SNF2/RAD54-like_C"/>
</dbReference>
<evidence type="ECO:0000256" key="3">
    <source>
        <dbReference type="ARBA" id="ARBA00022771"/>
    </source>
</evidence>
<dbReference type="InterPro" id="IPR013083">
    <property type="entry name" value="Znf_RING/FYVE/PHD"/>
</dbReference>
<dbReference type="PROSITE" id="PS00518">
    <property type="entry name" value="ZF_RING_1"/>
    <property type="match status" value="1"/>
</dbReference>
<feature type="compositionally biased region" description="Low complexity" evidence="7">
    <location>
        <begin position="1219"/>
        <end position="1251"/>
    </location>
</feature>
<protein>
    <submittedName>
        <fullName evidence="10">Uncharacterized protein</fullName>
    </submittedName>
</protein>
<dbReference type="SMART" id="SM00490">
    <property type="entry name" value="HELICc"/>
    <property type="match status" value="1"/>
</dbReference>
<sequence>MSSAREELDLFNFIYSLVLPDEWVTEQPEPAGLQPTLHAFQRRVLAWMAQREGVLQPNQINHPMLMTRASEVPQRPAGAVPAIHQLHPFWRAHPQEDGTNIYLNPFTGERSLVMPEALRLPSGGILADEVGLGKTVDVIALMLLHPPPSPSAALSGQEAAHAELGLDAADAGAVAARTQDTAANTLIVCPGGILQQWQTEIERHAPGLKLEVYGGLRWHRCLAADMDAKDKKSKRKKQVRDLWEEQRLAGQSTEVDDEDVKESQRLTLALGKANVVLTTYQVLRTEIHYGGNPERISSLRHVKRYLPPASPLLGLSWWRAVMDEAQDVGEGHSAVGQFAARLDAKHRWAVTGTPIGPHGLADIAGLLKTIAHPLGPHLPGLGTDDGQQTVASLLQPIMWRNTKLSVQSEGAGFQPKHQHLVQLQFDSPEWTFYEDAISEVRALVKDVETVEEVLAGFAATEPPKDPVQASEREQMQKKLKGQAADFNAKGRAMLRQLRLGCLHPQLTRRWRERSHELQLNAGTVSMAEVMQRMADKAGQELQAAERRLCEKLNALAAALQACARPVNSHQAQAQADGDASGMADELMETASPKAGPSGGIASASVLSATRKRKAADEAQSPCSRKKGKQKSAEISAENQQALLQQALENLEKSMRVGEKGVDALSKEYDSLPNIQLPPASLRAWRLTQVDTRRQLADVYERLDKPDEAQAMRVHLEESVNDVRAAADAKLEAAQHSRERIVDRLGKAKSQNLTSWQTAVTQGWPPDLEGDAEIWQQALDSQVASAKTHEEEHRKHVMMMDGTLQLQLLGEEVTAALNAEEQGLLAARNGLEGLAGLLLQHETLACLRSFLAAFHGLPRAGRVTSGPYAGAGNGLQSIVVDPAKAGKQVDPAVACFWRAMCHTETPEAVARDASQLTVNAISYELVERLASRMLRVQEKHREKLRQQAAQYRQAAGHRLSSHASRNASLSALCSIRARVEIVRCLKELHKSELRIEMCTDDVRSVTEDLMTVRDPADVGTAALSRLRNAVPDLLKKCQGLRGRQRFLVNQVAEAGGVGHEELAQDLIAELDANVHPERPSSSKGVSGEALNMLTTQAELQTGGRQAGSLDATAGAGAALPAGLDSSGPNTDVEMVSEQPAAAAGEAGQEPQLELMLVTLSNHWELGRPNIAELLHELRKLVLGSPDAAPARPQEPAALQKRPAAVTALGRSDHAVEADGAAHTSAASSTAPAQLQQQQHAAPDVRRAAAGAAEGSDDLIGAGDAAQASAVSARASKAIHKLDTHTPTSEAQLSQPFLHGVFAGAAEDRACQQPAASVAGANTNAPSVTQLHGRVPEADQTGAICREKSMATPAAGETTASAVEAAQLSSSATGSDSRTHTTKTVDQESCNHVKTLLTTDAHAAPSGQHADPESTQKPASETVLEGLDNADEHAVEHVCRICQQQPESDILVFPCGHDFCLNCAKRLFEEFHGVCPVCRSCRVKSSQVYRVAVQGNKSNARPSRLHTDPELAKVNLKGTWPTKFDALLRKILHMRALHPDEKHLVFSYYDDALKLMKGALQANSLSHVEFMGGVKAASKSTERLAKEDIAVILVAYHAGGKGLTLVQANHVHLLEPSPDPAVLIQAVGRVDRLGQTRPVHVHRYIMTGTIEEAIMEMQERRAPLFEETAPTNPRQTGLRPPQHEELGQTELRKLLMIAARPTTGPGATGQD</sequence>
<dbReference type="GO" id="GO:0008270">
    <property type="term" value="F:zinc ion binding"/>
    <property type="evidence" value="ECO:0007669"/>
    <property type="project" value="UniProtKB-KW"/>
</dbReference>
<dbReference type="SMART" id="SM00184">
    <property type="entry name" value="RING"/>
    <property type="match status" value="1"/>
</dbReference>
<dbReference type="CDD" id="cd16449">
    <property type="entry name" value="RING-HC"/>
    <property type="match status" value="1"/>
</dbReference>
<organism evidence="10 11">
    <name type="scientific">Apatococcus lobatus</name>
    <dbReference type="NCBI Taxonomy" id="904363"/>
    <lineage>
        <taxon>Eukaryota</taxon>
        <taxon>Viridiplantae</taxon>
        <taxon>Chlorophyta</taxon>
        <taxon>core chlorophytes</taxon>
        <taxon>Trebouxiophyceae</taxon>
        <taxon>Chlorellales</taxon>
        <taxon>Chlorellaceae</taxon>
        <taxon>Apatococcus</taxon>
    </lineage>
</organism>
<feature type="region of interest" description="Disordered" evidence="7">
    <location>
        <begin position="606"/>
        <end position="635"/>
    </location>
</feature>
<evidence type="ECO:0000256" key="1">
    <source>
        <dbReference type="ARBA" id="ARBA00008438"/>
    </source>
</evidence>
<dbReference type="InterPro" id="IPR017907">
    <property type="entry name" value="Znf_RING_CS"/>
</dbReference>
<dbReference type="CDD" id="cd18793">
    <property type="entry name" value="SF2_C_SNF"/>
    <property type="match status" value="1"/>
</dbReference>
<proteinExistence type="inferred from homology"/>
<dbReference type="InterPro" id="IPR038718">
    <property type="entry name" value="SNF2-like_sf"/>
</dbReference>
<dbReference type="Pfam" id="PF00271">
    <property type="entry name" value="Helicase_C"/>
    <property type="match status" value="1"/>
</dbReference>
<evidence type="ECO:0000313" key="10">
    <source>
        <dbReference type="EMBL" id="KAK9817377.1"/>
    </source>
</evidence>
<feature type="domain" description="Helicase C-terminal" evidence="9">
    <location>
        <begin position="1521"/>
        <end position="1675"/>
    </location>
</feature>
<dbReference type="GO" id="GO:0005524">
    <property type="term" value="F:ATP binding"/>
    <property type="evidence" value="ECO:0007669"/>
    <property type="project" value="InterPro"/>
</dbReference>
<feature type="compositionally biased region" description="Polar residues" evidence="7">
    <location>
        <begin position="1365"/>
        <end position="1374"/>
    </location>
</feature>
<keyword evidence="11" id="KW-1185">Reference proteome</keyword>
<dbReference type="Proteomes" id="UP001438707">
    <property type="component" value="Unassembled WGS sequence"/>
</dbReference>
<dbReference type="EMBL" id="JALJOS010000072">
    <property type="protein sequence ID" value="KAK9817377.1"/>
    <property type="molecule type" value="Genomic_DNA"/>
</dbReference>
<dbReference type="SUPFAM" id="SSF52540">
    <property type="entry name" value="P-loop containing nucleoside triphosphate hydrolases"/>
    <property type="match status" value="2"/>
</dbReference>
<dbReference type="InterPro" id="IPR001650">
    <property type="entry name" value="Helicase_C-like"/>
</dbReference>
<comment type="similarity">
    <text evidence="1">Belongs to the SNF2/RAD54 helicase family. RAD16 subfamily.</text>
</comment>
<keyword evidence="4" id="KW-0378">Hydrolase</keyword>
<dbReference type="InterPro" id="IPR027417">
    <property type="entry name" value="P-loop_NTPase"/>
</dbReference>
<dbReference type="PANTHER" id="PTHR45865">
    <property type="entry name" value="E3 UBIQUITIN-PROTEIN LIGASE SHPRH FAMILY MEMBER"/>
    <property type="match status" value="1"/>
</dbReference>
<dbReference type="SMART" id="SM00487">
    <property type="entry name" value="DEXDc"/>
    <property type="match status" value="1"/>
</dbReference>
<evidence type="ECO:0000256" key="7">
    <source>
        <dbReference type="SAM" id="MobiDB-lite"/>
    </source>
</evidence>
<evidence type="ECO:0000256" key="6">
    <source>
        <dbReference type="PROSITE-ProRule" id="PRU00175"/>
    </source>
</evidence>
<feature type="compositionally biased region" description="Basic and acidic residues" evidence="7">
    <location>
        <begin position="1375"/>
        <end position="1384"/>
    </location>
</feature>
<dbReference type="GO" id="GO:0016787">
    <property type="term" value="F:hydrolase activity"/>
    <property type="evidence" value="ECO:0007669"/>
    <property type="project" value="UniProtKB-KW"/>
</dbReference>
<dbReference type="PANTHER" id="PTHR45865:SF1">
    <property type="entry name" value="E3 UBIQUITIN-PROTEIN LIGASE SHPRH"/>
    <property type="match status" value="1"/>
</dbReference>
<dbReference type="InterPro" id="IPR052583">
    <property type="entry name" value="ATP-helicase/E3_Ub-Ligase"/>
</dbReference>
<dbReference type="Pfam" id="PF00176">
    <property type="entry name" value="SNF2-rel_dom"/>
    <property type="match status" value="1"/>
</dbReference>
<evidence type="ECO:0000259" key="9">
    <source>
        <dbReference type="PROSITE" id="PS51194"/>
    </source>
</evidence>
<gene>
    <name evidence="10" type="ORF">WJX74_000465</name>
</gene>
<evidence type="ECO:0000256" key="4">
    <source>
        <dbReference type="ARBA" id="ARBA00022801"/>
    </source>
</evidence>
<name>A0AAW1QAE1_9CHLO</name>
<dbReference type="InterPro" id="IPR014001">
    <property type="entry name" value="Helicase_ATP-bd"/>
</dbReference>
<accession>A0AAW1QAE1</accession>
<evidence type="ECO:0000256" key="2">
    <source>
        <dbReference type="ARBA" id="ARBA00022723"/>
    </source>
</evidence>
<dbReference type="PROSITE" id="PS50089">
    <property type="entry name" value="ZF_RING_2"/>
    <property type="match status" value="1"/>
</dbReference>
<keyword evidence="3 6" id="KW-0863">Zinc-finger</keyword>
<evidence type="ECO:0000313" key="11">
    <source>
        <dbReference type="Proteomes" id="UP001438707"/>
    </source>
</evidence>
<feature type="domain" description="RING-type" evidence="8">
    <location>
        <begin position="1437"/>
        <end position="1477"/>
    </location>
</feature>
<dbReference type="Pfam" id="PF13920">
    <property type="entry name" value="zf-C3HC4_3"/>
    <property type="match status" value="1"/>
</dbReference>
<feature type="region of interest" description="Disordered" evidence="7">
    <location>
        <begin position="1349"/>
        <end position="1384"/>
    </location>
</feature>
<feature type="region of interest" description="Disordered" evidence="7">
    <location>
        <begin position="1184"/>
        <end position="1251"/>
    </location>
</feature>
<keyword evidence="5" id="KW-0862">Zinc</keyword>
<evidence type="ECO:0000259" key="8">
    <source>
        <dbReference type="PROSITE" id="PS50089"/>
    </source>
</evidence>
<dbReference type="Gene3D" id="3.40.50.300">
    <property type="entry name" value="P-loop containing nucleotide triphosphate hydrolases"/>
    <property type="match status" value="1"/>
</dbReference>
<dbReference type="Gene3D" id="3.40.50.10810">
    <property type="entry name" value="Tandem AAA-ATPase domain"/>
    <property type="match status" value="1"/>
</dbReference>